<keyword evidence="2" id="KW-1185">Reference proteome</keyword>
<evidence type="ECO:0000313" key="1">
    <source>
        <dbReference type="EMBL" id="KAH7987940.1"/>
    </source>
</evidence>
<accession>A0ACB8E6I0</accession>
<gene>
    <name evidence="1" type="ORF">K3G42_002101</name>
</gene>
<comment type="caution">
    <text evidence="1">The sequence shown here is derived from an EMBL/GenBank/DDBJ whole genome shotgun (WGS) entry which is preliminary data.</text>
</comment>
<name>A0ACB8E6I0_9SAUR</name>
<dbReference type="Proteomes" id="UP000827872">
    <property type="component" value="Linkage Group LG10"/>
</dbReference>
<protein>
    <submittedName>
        <fullName evidence="1">Uncharacterized protein</fullName>
    </submittedName>
</protein>
<sequence length="130" mass="14091">MQHTLIDLLLLIVPIEPGQAYKDDSDAATLKQSLPDLTPDEPSEALSFPAFGKEEEGKDDKDLAPGQAEHPAENQDPQVQPGEDVLPPQAEEGATVDVGSDESPGKSPSKKKKKFRTPSFLKKNKKKTDS</sequence>
<dbReference type="EMBL" id="CM037623">
    <property type="protein sequence ID" value="KAH7987940.1"/>
    <property type="molecule type" value="Genomic_DNA"/>
</dbReference>
<proteinExistence type="predicted"/>
<organism evidence="1 2">
    <name type="scientific">Sphaerodactylus townsendi</name>
    <dbReference type="NCBI Taxonomy" id="933632"/>
    <lineage>
        <taxon>Eukaryota</taxon>
        <taxon>Metazoa</taxon>
        <taxon>Chordata</taxon>
        <taxon>Craniata</taxon>
        <taxon>Vertebrata</taxon>
        <taxon>Euteleostomi</taxon>
        <taxon>Lepidosauria</taxon>
        <taxon>Squamata</taxon>
        <taxon>Bifurcata</taxon>
        <taxon>Gekkota</taxon>
        <taxon>Sphaerodactylidae</taxon>
        <taxon>Sphaerodactylus</taxon>
    </lineage>
</organism>
<reference evidence="1" key="1">
    <citation type="submission" date="2021-08" db="EMBL/GenBank/DDBJ databases">
        <title>The first chromosome-level gecko genome reveals the dynamic sex chromosomes of Neotropical dwarf geckos (Sphaerodactylidae: Sphaerodactylus).</title>
        <authorList>
            <person name="Pinto B.J."/>
            <person name="Keating S.E."/>
            <person name="Gamble T."/>
        </authorList>
    </citation>
    <scope>NUCLEOTIDE SEQUENCE</scope>
    <source>
        <strain evidence="1">TG3544</strain>
    </source>
</reference>
<evidence type="ECO:0000313" key="2">
    <source>
        <dbReference type="Proteomes" id="UP000827872"/>
    </source>
</evidence>